<dbReference type="PROSITE" id="PS51352">
    <property type="entry name" value="THIOREDOXIN_2"/>
    <property type="match status" value="1"/>
</dbReference>
<dbReference type="RefSeq" id="WP_141383303.1">
    <property type="nucleotide sequence ID" value="NZ_BJNF01000035.1"/>
</dbReference>
<dbReference type="SUPFAM" id="SSF52833">
    <property type="entry name" value="Thioredoxin-like"/>
    <property type="match status" value="1"/>
</dbReference>
<evidence type="ECO:0000313" key="3">
    <source>
        <dbReference type="Proteomes" id="UP000318825"/>
    </source>
</evidence>
<comment type="caution">
    <text evidence="2">The sequence shown here is derived from an EMBL/GenBank/DDBJ whole genome shotgun (WGS) entry which is preliminary data.</text>
</comment>
<sequence length="161" mass="17129">MSADVPAPELAVSQWFNTAEPITLAALRGRPVLIHAFQMLCPGCVAHGTPQTQRAHELFKATDLQVIGLHTVFEHHAAMTPVSLQAFIHEYRLTFPIGVDAAGEGTPLPVTMGRYGMQGTPTSILIGRNGRIVHQGFGQQSDMALGAMIAAELAGAQTYAA</sequence>
<dbReference type="InterPro" id="IPR013766">
    <property type="entry name" value="Thioredoxin_domain"/>
</dbReference>
<dbReference type="GO" id="GO:0016491">
    <property type="term" value="F:oxidoreductase activity"/>
    <property type="evidence" value="ECO:0007669"/>
    <property type="project" value="InterPro"/>
</dbReference>
<reference evidence="2 3" key="1">
    <citation type="submission" date="2019-06" db="EMBL/GenBank/DDBJ databases">
        <title>Whole genome shotgun sequence of Nitrobacter winogradskyi NBRC 14297.</title>
        <authorList>
            <person name="Hosoyama A."/>
            <person name="Uohara A."/>
            <person name="Ohji S."/>
            <person name="Ichikawa N."/>
        </authorList>
    </citation>
    <scope>NUCLEOTIDE SEQUENCE [LARGE SCALE GENOMIC DNA]</scope>
    <source>
        <strain evidence="2 3">NBRC 14297</strain>
    </source>
</reference>
<accession>A0A4Y3WC35</accession>
<name>A0A4Y3WC35_NITWI</name>
<dbReference type="CDD" id="cd02966">
    <property type="entry name" value="TlpA_like_family"/>
    <property type="match status" value="1"/>
</dbReference>
<gene>
    <name evidence="2" type="ORF">NWI01_15020</name>
</gene>
<dbReference type="EMBL" id="BJNF01000035">
    <property type="protein sequence ID" value="GEC15610.1"/>
    <property type="molecule type" value="Genomic_DNA"/>
</dbReference>
<organism evidence="2 3">
    <name type="scientific">Nitrobacter winogradskyi</name>
    <name type="common">Nitrobacter agilis</name>
    <dbReference type="NCBI Taxonomy" id="913"/>
    <lineage>
        <taxon>Bacteria</taxon>
        <taxon>Pseudomonadati</taxon>
        <taxon>Pseudomonadota</taxon>
        <taxon>Alphaproteobacteria</taxon>
        <taxon>Hyphomicrobiales</taxon>
        <taxon>Nitrobacteraceae</taxon>
        <taxon>Nitrobacter</taxon>
    </lineage>
</organism>
<dbReference type="Proteomes" id="UP000318825">
    <property type="component" value="Unassembled WGS sequence"/>
</dbReference>
<evidence type="ECO:0000313" key="2">
    <source>
        <dbReference type="EMBL" id="GEC15610.1"/>
    </source>
</evidence>
<dbReference type="InterPro" id="IPR000866">
    <property type="entry name" value="AhpC/TSA"/>
</dbReference>
<feature type="domain" description="Thioredoxin" evidence="1">
    <location>
        <begin position="1"/>
        <end position="154"/>
    </location>
</feature>
<dbReference type="PANTHER" id="PTHR42852:SF13">
    <property type="entry name" value="PROTEIN DIPZ"/>
    <property type="match status" value="1"/>
</dbReference>
<proteinExistence type="predicted"/>
<dbReference type="PANTHER" id="PTHR42852">
    <property type="entry name" value="THIOL:DISULFIDE INTERCHANGE PROTEIN DSBE"/>
    <property type="match status" value="1"/>
</dbReference>
<dbReference type="OrthoDB" id="9811352at2"/>
<dbReference type="InterPro" id="IPR050553">
    <property type="entry name" value="Thioredoxin_ResA/DsbE_sf"/>
</dbReference>
<dbReference type="GO" id="GO:0016209">
    <property type="term" value="F:antioxidant activity"/>
    <property type="evidence" value="ECO:0007669"/>
    <property type="project" value="InterPro"/>
</dbReference>
<dbReference type="Gene3D" id="3.40.30.10">
    <property type="entry name" value="Glutaredoxin"/>
    <property type="match status" value="1"/>
</dbReference>
<protein>
    <recommendedName>
        <fullName evidence="1">Thioredoxin domain-containing protein</fullName>
    </recommendedName>
</protein>
<dbReference type="InterPro" id="IPR036249">
    <property type="entry name" value="Thioredoxin-like_sf"/>
</dbReference>
<evidence type="ECO:0000259" key="1">
    <source>
        <dbReference type="PROSITE" id="PS51352"/>
    </source>
</evidence>
<dbReference type="Pfam" id="PF00578">
    <property type="entry name" value="AhpC-TSA"/>
    <property type="match status" value="1"/>
</dbReference>
<dbReference type="AlphaFoldDB" id="A0A4Y3WC35"/>